<accession>A0A317T8L4</accession>
<evidence type="ECO:0000313" key="2">
    <source>
        <dbReference type="Proteomes" id="UP000246278"/>
    </source>
</evidence>
<comment type="caution">
    <text evidence="1">The sequence shown here is derived from an EMBL/GenBank/DDBJ whole genome shotgun (WGS) entry which is preliminary data.</text>
</comment>
<dbReference type="AlphaFoldDB" id="A0A317T8L4"/>
<sequence>MISERVLHRGIFDEIQYELEKKGVSLKKGAIIMRVRRKNDPLVLGIYSDLRERRARDFEKAVMKYNRSLEVTEQLEKKMQGKKTA</sequence>
<reference evidence="2" key="1">
    <citation type="submission" date="2017-10" db="EMBL/GenBank/DDBJ databases">
        <authorList>
            <person name="Gaisin V.A."/>
            <person name="Rysina M.S."/>
            <person name="Grouzdev D.S."/>
        </authorList>
    </citation>
    <scope>NUCLEOTIDE SEQUENCE [LARGE SCALE GENOMIC DNA]</scope>
    <source>
        <strain evidence="2">V1</strain>
    </source>
</reference>
<gene>
    <name evidence="1" type="ORF">CR164_00375</name>
</gene>
<name>A0A317T8L4_9CHLB</name>
<dbReference type="EMBL" id="PDNZ01000001">
    <property type="protein sequence ID" value="PWW83053.1"/>
    <property type="molecule type" value="Genomic_DNA"/>
</dbReference>
<protein>
    <submittedName>
        <fullName evidence="1">Uncharacterized protein</fullName>
    </submittedName>
</protein>
<evidence type="ECO:0000313" key="1">
    <source>
        <dbReference type="EMBL" id="PWW83053.1"/>
    </source>
</evidence>
<keyword evidence="2" id="KW-1185">Reference proteome</keyword>
<dbReference type="RefSeq" id="WP_110021937.1">
    <property type="nucleotide sequence ID" value="NZ_PDNZ01000001.1"/>
</dbReference>
<organism evidence="1 2">
    <name type="scientific">Prosthecochloris marina</name>
    <dbReference type="NCBI Taxonomy" id="2017681"/>
    <lineage>
        <taxon>Bacteria</taxon>
        <taxon>Pseudomonadati</taxon>
        <taxon>Chlorobiota</taxon>
        <taxon>Chlorobiia</taxon>
        <taxon>Chlorobiales</taxon>
        <taxon>Chlorobiaceae</taxon>
        <taxon>Prosthecochloris</taxon>
    </lineage>
</organism>
<proteinExistence type="predicted"/>
<dbReference type="Proteomes" id="UP000246278">
    <property type="component" value="Unassembled WGS sequence"/>
</dbReference>